<keyword evidence="11" id="KW-1185">Reference proteome</keyword>
<keyword evidence="4" id="KW-0735">Signal-anchor</keyword>
<dbReference type="PANTHER" id="PTHR32285:SF213">
    <property type="entry name" value="PROTEIN TRICHOME BIREFRINGENCE-LIKE 11"/>
    <property type="match status" value="1"/>
</dbReference>
<evidence type="ECO:0000256" key="7">
    <source>
        <dbReference type="SAM" id="Phobius"/>
    </source>
</evidence>
<evidence type="ECO:0000256" key="1">
    <source>
        <dbReference type="ARBA" id="ARBA00004167"/>
    </source>
</evidence>
<evidence type="ECO:0000256" key="2">
    <source>
        <dbReference type="ARBA" id="ARBA00007727"/>
    </source>
</evidence>
<evidence type="ECO:0000259" key="9">
    <source>
        <dbReference type="Pfam" id="PF14416"/>
    </source>
</evidence>
<evidence type="ECO:0008006" key="12">
    <source>
        <dbReference type="Google" id="ProtNLM"/>
    </source>
</evidence>
<dbReference type="InterPro" id="IPR026057">
    <property type="entry name" value="TBL_C"/>
</dbReference>
<evidence type="ECO:0000256" key="6">
    <source>
        <dbReference type="ARBA" id="ARBA00023136"/>
    </source>
</evidence>
<reference evidence="10" key="1">
    <citation type="submission" date="2024-02" db="EMBL/GenBank/DDBJ databases">
        <authorList>
            <consortium name="ELIXIR-Norway"/>
            <consortium name="Elixir Norway"/>
        </authorList>
    </citation>
    <scope>NUCLEOTIDE SEQUENCE</scope>
</reference>
<evidence type="ECO:0000256" key="4">
    <source>
        <dbReference type="ARBA" id="ARBA00022968"/>
    </source>
</evidence>
<dbReference type="Proteomes" id="UP001497444">
    <property type="component" value="Chromosome 13"/>
</dbReference>
<gene>
    <name evidence="10" type="ORF">CSSPJE1EN1_LOCUS5990</name>
</gene>
<dbReference type="EMBL" id="OZ020108">
    <property type="protein sequence ID" value="CAK9260512.1"/>
    <property type="molecule type" value="Genomic_DNA"/>
</dbReference>
<evidence type="ECO:0000256" key="3">
    <source>
        <dbReference type="ARBA" id="ARBA00022692"/>
    </source>
</evidence>
<keyword evidence="6 7" id="KW-0472">Membrane</keyword>
<organism evidence="10 11">
    <name type="scientific">Sphagnum jensenii</name>
    <dbReference type="NCBI Taxonomy" id="128206"/>
    <lineage>
        <taxon>Eukaryota</taxon>
        <taxon>Viridiplantae</taxon>
        <taxon>Streptophyta</taxon>
        <taxon>Embryophyta</taxon>
        <taxon>Bryophyta</taxon>
        <taxon>Sphagnophytina</taxon>
        <taxon>Sphagnopsida</taxon>
        <taxon>Sphagnales</taxon>
        <taxon>Sphagnaceae</taxon>
        <taxon>Sphagnum</taxon>
    </lineage>
</organism>
<protein>
    <recommendedName>
        <fullName evidence="12">Trichome birefringence-like N-terminal domain-containing protein</fullName>
    </recommendedName>
</protein>
<comment type="similarity">
    <text evidence="2">Belongs to the PC-esterase family. TBL subfamily.</text>
</comment>
<keyword evidence="5 7" id="KW-1133">Transmembrane helix</keyword>
<comment type="subcellular location">
    <subcellularLocation>
        <location evidence="1">Membrane</location>
        <topology evidence="1">Single-pass membrane protein</topology>
    </subcellularLocation>
</comment>
<keyword evidence="3 7" id="KW-0812">Transmembrane</keyword>
<dbReference type="Pfam" id="PF13839">
    <property type="entry name" value="PC-Esterase"/>
    <property type="match status" value="1"/>
</dbReference>
<evidence type="ECO:0000313" key="11">
    <source>
        <dbReference type="Proteomes" id="UP001497444"/>
    </source>
</evidence>
<name>A0ABP0W157_9BRYO</name>
<sequence length="586" mass="66300">MLKNRFQNKHSVRILMFTNEYIPSMNTLGNFSQWISSSLHFTSTKHINTLVTAVVAFIKPSLSLTHSRSNLEINVTSLIISIGVLLFCFVFLDLRDFVSKTTTPLFLQLGFRSDPDNSSSLLQSQQNSDTQVLHELSGSPEMTFHQNPTLLESDPSAQSEQNVFVSGGTVRGSGSVTNDDHRQEPDIAATIASESAIVASVEKDEAEVEVIRSGPLQDKNNRSKLADCNPSAGGEWVYDESYPLYRSKNCPFADPGFRCEENGRPDLDYMKYRWQPNGCDLPRFNAMDILERLRGQRMVYVGDSIGRNQWESMLCMLAEGVENKTRIYEVNGETISKHTGFLSFKFEDYNLTVEYYREPFLIPQTRPPPNSPPNVTYALIVDQPCWSSSKWKGADIVVFNAGHWWTDQKIRNQGCYFQVGNEINMDMDLETAFAKSLRTLVEWVDANVSPKTQIFFRSFASVHFRGGAWNTGGHCHEETRPMSEEEARAEWAEPWTNKVMMNEVLGHNNTETGHDVTYIDVTTSTNYRSDAHSGLYYMDNSINKTPLNKQDCSHFCLPGVPDTWNELLLASLLSQGKGAWGQPIRF</sequence>
<feature type="transmembrane region" description="Helical" evidence="7">
    <location>
        <begin position="71"/>
        <end position="92"/>
    </location>
</feature>
<feature type="domain" description="Trichome birefringence-like N-terminal" evidence="9">
    <location>
        <begin position="228"/>
        <end position="280"/>
    </location>
</feature>
<proteinExistence type="inferred from homology"/>
<evidence type="ECO:0000259" key="8">
    <source>
        <dbReference type="Pfam" id="PF13839"/>
    </source>
</evidence>
<evidence type="ECO:0000313" key="10">
    <source>
        <dbReference type="EMBL" id="CAK9260512.1"/>
    </source>
</evidence>
<dbReference type="PANTHER" id="PTHR32285">
    <property type="entry name" value="PROTEIN TRICHOME BIREFRINGENCE-LIKE 9-RELATED"/>
    <property type="match status" value="1"/>
</dbReference>
<feature type="domain" description="Trichome birefringence-like C-terminal" evidence="8">
    <location>
        <begin position="281"/>
        <end position="570"/>
    </location>
</feature>
<dbReference type="Pfam" id="PF14416">
    <property type="entry name" value="PMR5N"/>
    <property type="match status" value="1"/>
</dbReference>
<evidence type="ECO:0000256" key="5">
    <source>
        <dbReference type="ARBA" id="ARBA00022989"/>
    </source>
</evidence>
<dbReference type="InterPro" id="IPR025846">
    <property type="entry name" value="TBL_N"/>
</dbReference>
<dbReference type="InterPro" id="IPR029962">
    <property type="entry name" value="TBL"/>
</dbReference>
<accession>A0ABP0W157</accession>